<dbReference type="Pfam" id="PF11042">
    <property type="entry name" value="DUF2750"/>
    <property type="match status" value="1"/>
</dbReference>
<dbReference type="InterPro" id="IPR021284">
    <property type="entry name" value="DUF2750"/>
</dbReference>
<dbReference type="Proteomes" id="UP000243468">
    <property type="component" value="Unassembled WGS sequence"/>
</dbReference>
<evidence type="ECO:0000313" key="1">
    <source>
        <dbReference type="EMBL" id="SDC15680.1"/>
    </source>
</evidence>
<proteinExistence type="predicted"/>
<accession>A0A1G6JAA4</accession>
<dbReference type="STRING" id="1226327.SAMN05421732_103269"/>
<reference evidence="2" key="1">
    <citation type="submission" date="2016-09" db="EMBL/GenBank/DDBJ databases">
        <authorList>
            <person name="Varghese N."/>
            <person name="Submissions S."/>
        </authorList>
    </citation>
    <scope>NUCLEOTIDE SEQUENCE [LARGE SCALE GENOMIC DNA]</scope>
    <source>
        <strain evidence="2">ANC 4667</strain>
    </source>
</reference>
<organism evidence="1 2">
    <name type="scientific">Acinetobacter kookii</name>
    <dbReference type="NCBI Taxonomy" id="1226327"/>
    <lineage>
        <taxon>Bacteria</taxon>
        <taxon>Pseudomonadati</taxon>
        <taxon>Pseudomonadota</taxon>
        <taxon>Gammaproteobacteria</taxon>
        <taxon>Moraxellales</taxon>
        <taxon>Moraxellaceae</taxon>
        <taxon>Acinetobacter</taxon>
    </lineage>
</organism>
<protein>
    <recommendedName>
        <fullName evidence="3">DUF2750 domain-containing protein</fullName>
    </recommendedName>
</protein>
<gene>
    <name evidence="1" type="ORF">SAMN05421732_103269</name>
</gene>
<dbReference type="AlphaFoldDB" id="A0A1G6JAA4"/>
<evidence type="ECO:0008006" key="3">
    <source>
        <dbReference type="Google" id="ProtNLM"/>
    </source>
</evidence>
<sequence length="128" mass="15008">MYSGMNQINSLQPIPKDLFFKITILKSMMYCGVLWGLYHQQGWAMMSDHEDFIFPFWLNGMQAQKYAERHWPNYTPRKITSADFQESLLPTLTRLSVTPALCNSSSQKFKLTTQQMRHFFFAESLQPA</sequence>
<keyword evidence="2" id="KW-1185">Reference proteome</keyword>
<dbReference type="EMBL" id="FMYO01000003">
    <property type="protein sequence ID" value="SDC15680.1"/>
    <property type="molecule type" value="Genomic_DNA"/>
</dbReference>
<name>A0A1G6JAA4_9GAMM</name>
<evidence type="ECO:0000313" key="2">
    <source>
        <dbReference type="Proteomes" id="UP000243468"/>
    </source>
</evidence>